<organism evidence="2 3">
    <name type="scientific">Pseudoroseicyclus aestuarii</name>
    <dbReference type="NCBI Taxonomy" id="1795041"/>
    <lineage>
        <taxon>Bacteria</taxon>
        <taxon>Pseudomonadati</taxon>
        <taxon>Pseudomonadota</taxon>
        <taxon>Alphaproteobacteria</taxon>
        <taxon>Rhodobacterales</taxon>
        <taxon>Paracoccaceae</taxon>
        <taxon>Pseudoroseicyclus</taxon>
    </lineage>
</organism>
<dbReference type="InterPro" id="IPR029039">
    <property type="entry name" value="Flavoprotein-like_sf"/>
</dbReference>
<dbReference type="GO" id="GO:0016491">
    <property type="term" value="F:oxidoreductase activity"/>
    <property type="evidence" value="ECO:0007669"/>
    <property type="project" value="InterPro"/>
</dbReference>
<dbReference type="Pfam" id="PF03358">
    <property type="entry name" value="FMN_red"/>
    <property type="match status" value="1"/>
</dbReference>
<feature type="domain" description="NADPH-dependent FMN reductase-like" evidence="1">
    <location>
        <begin position="5"/>
        <end position="147"/>
    </location>
</feature>
<dbReference type="RefSeq" id="WP_110814484.1">
    <property type="nucleotide sequence ID" value="NZ_QJTE01000003.1"/>
</dbReference>
<dbReference type="InterPro" id="IPR050712">
    <property type="entry name" value="NAD(P)H-dep_reductase"/>
</dbReference>
<dbReference type="InterPro" id="IPR005025">
    <property type="entry name" value="FMN_Rdtase-like_dom"/>
</dbReference>
<gene>
    <name evidence="2" type="ORF">DFP88_103299</name>
</gene>
<evidence type="ECO:0000313" key="3">
    <source>
        <dbReference type="Proteomes" id="UP000248311"/>
    </source>
</evidence>
<dbReference type="PANTHER" id="PTHR30543">
    <property type="entry name" value="CHROMATE REDUCTASE"/>
    <property type="match status" value="1"/>
</dbReference>
<dbReference type="GO" id="GO:0005829">
    <property type="term" value="C:cytosol"/>
    <property type="evidence" value="ECO:0007669"/>
    <property type="project" value="TreeGrafter"/>
</dbReference>
<dbReference type="GO" id="GO:0010181">
    <property type="term" value="F:FMN binding"/>
    <property type="evidence" value="ECO:0007669"/>
    <property type="project" value="TreeGrafter"/>
</dbReference>
<dbReference type="PANTHER" id="PTHR30543:SF21">
    <property type="entry name" value="NAD(P)H-DEPENDENT FMN REDUCTASE LOT6"/>
    <property type="match status" value="1"/>
</dbReference>
<dbReference type="AlphaFoldDB" id="A0A318SVQ8"/>
<name>A0A318SVQ8_9RHOB</name>
<accession>A0A318SVQ8</accession>
<dbReference type="SUPFAM" id="SSF52218">
    <property type="entry name" value="Flavoproteins"/>
    <property type="match status" value="1"/>
</dbReference>
<reference evidence="2 3" key="1">
    <citation type="submission" date="2018-06" db="EMBL/GenBank/DDBJ databases">
        <title>Genomic Encyclopedia of Type Strains, Phase III (KMG-III): the genomes of soil and plant-associated and newly described type strains.</title>
        <authorList>
            <person name="Whitman W."/>
        </authorList>
    </citation>
    <scope>NUCLEOTIDE SEQUENCE [LARGE SCALE GENOMIC DNA]</scope>
    <source>
        <strain evidence="2 3">CECT 9025</strain>
    </source>
</reference>
<proteinExistence type="predicted"/>
<dbReference type="Proteomes" id="UP000248311">
    <property type="component" value="Unassembled WGS sequence"/>
</dbReference>
<dbReference type="OrthoDB" id="9812295at2"/>
<evidence type="ECO:0000313" key="2">
    <source>
        <dbReference type="EMBL" id="PYE83937.1"/>
    </source>
</evidence>
<keyword evidence="3" id="KW-1185">Reference proteome</keyword>
<comment type="caution">
    <text evidence="2">The sequence shown here is derived from an EMBL/GenBank/DDBJ whole genome shotgun (WGS) entry which is preliminary data.</text>
</comment>
<dbReference type="EMBL" id="QJTE01000003">
    <property type="protein sequence ID" value="PYE83937.1"/>
    <property type="molecule type" value="Genomic_DNA"/>
</dbReference>
<dbReference type="Gene3D" id="3.40.50.360">
    <property type="match status" value="1"/>
</dbReference>
<evidence type="ECO:0000259" key="1">
    <source>
        <dbReference type="Pfam" id="PF03358"/>
    </source>
</evidence>
<sequence>MPMPTVAVLVGSLRAQSLNRRYAHALARLAEGTLEMRFCEIGDLPLYNEDLWADPPVPVLRMKQEVQAADAVMLITPEYNRGTTPAMVNALDWGSRPMGESCWPDKPAAISGISPGAPGTLGAQKELRERATVLGMQVMGLPQVYMQASEGLMQDDRIIEASAIDFLGGWLTKFAGFVEKHR</sequence>
<protein>
    <submittedName>
        <fullName evidence="2">Chromate reductase</fullName>
    </submittedName>
</protein>